<gene>
    <name evidence="3" type="ORF">BC793_109282</name>
</gene>
<accession>A0A316FCU4</accession>
<evidence type="ECO:0000256" key="1">
    <source>
        <dbReference type="SAM" id="MobiDB-lite"/>
    </source>
</evidence>
<feature type="transmembrane region" description="Helical" evidence="2">
    <location>
        <begin position="94"/>
        <end position="112"/>
    </location>
</feature>
<dbReference type="EMBL" id="QGGR01000009">
    <property type="protein sequence ID" value="PWK46711.1"/>
    <property type="molecule type" value="Genomic_DNA"/>
</dbReference>
<feature type="region of interest" description="Disordered" evidence="1">
    <location>
        <begin position="1"/>
        <end position="54"/>
    </location>
</feature>
<feature type="transmembrane region" description="Helical" evidence="2">
    <location>
        <begin position="204"/>
        <end position="223"/>
    </location>
</feature>
<feature type="transmembrane region" description="Helical" evidence="2">
    <location>
        <begin position="313"/>
        <end position="333"/>
    </location>
</feature>
<reference evidence="3 4" key="1">
    <citation type="submission" date="2018-05" db="EMBL/GenBank/DDBJ databases">
        <title>Genomic Encyclopedia of Archaeal and Bacterial Type Strains, Phase II (KMG-II): from individual species to whole genera.</title>
        <authorList>
            <person name="Goeker M."/>
        </authorList>
    </citation>
    <scope>NUCLEOTIDE SEQUENCE [LARGE SCALE GENOMIC DNA]</scope>
    <source>
        <strain evidence="3 4">DSM 45184</strain>
    </source>
</reference>
<keyword evidence="2" id="KW-0812">Transmembrane</keyword>
<organism evidence="3 4">
    <name type="scientific">Actinoplanes xinjiangensis</name>
    <dbReference type="NCBI Taxonomy" id="512350"/>
    <lineage>
        <taxon>Bacteria</taxon>
        <taxon>Bacillati</taxon>
        <taxon>Actinomycetota</taxon>
        <taxon>Actinomycetes</taxon>
        <taxon>Micromonosporales</taxon>
        <taxon>Micromonosporaceae</taxon>
        <taxon>Actinoplanes</taxon>
    </lineage>
</organism>
<protein>
    <recommendedName>
        <fullName evidence="5">CDP-diglyceride synthetase</fullName>
    </recommendedName>
</protein>
<feature type="compositionally biased region" description="Acidic residues" evidence="1">
    <location>
        <begin position="36"/>
        <end position="54"/>
    </location>
</feature>
<dbReference type="RefSeq" id="WP_239170210.1">
    <property type="nucleotide sequence ID" value="NZ_BONA01000052.1"/>
</dbReference>
<proteinExistence type="predicted"/>
<evidence type="ECO:0000313" key="4">
    <source>
        <dbReference type="Proteomes" id="UP000245697"/>
    </source>
</evidence>
<evidence type="ECO:0000313" key="3">
    <source>
        <dbReference type="EMBL" id="PWK46711.1"/>
    </source>
</evidence>
<name>A0A316FCU4_9ACTN</name>
<feature type="transmembrane region" description="Helical" evidence="2">
    <location>
        <begin position="149"/>
        <end position="168"/>
    </location>
</feature>
<feature type="transmembrane region" description="Helical" evidence="2">
    <location>
        <begin position="272"/>
        <end position="292"/>
    </location>
</feature>
<keyword evidence="2" id="KW-1133">Transmembrane helix</keyword>
<dbReference type="AlphaFoldDB" id="A0A316FCU4"/>
<feature type="transmembrane region" description="Helical" evidence="2">
    <location>
        <begin position="244"/>
        <end position="266"/>
    </location>
</feature>
<feature type="transmembrane region" description="Helical" evidence="2">
    <location>
        <begin position="66"/>
        <end position="88"/>
    </location>
</feature>
<evidence type="ECO:0008006" key="5">
    <source>
        <dbReference type="Google" id="ProtNLM"/>
    </source>
</evidence>
<keyword evidence="2" id="KW-0472">Membrane</keyword>
<feature type="transmembrane region" description="Helical" evidence="2">
    <location>
        <begin position="180"/>
        <end position="198"/>
    </location>
</feature>
<sequence length="334" mass="34760">MFPSLPNDDPWDAEASQQVARLNPGRPKAGFYGAVPEDDEENSPPSESEDEEEFEEIPILPVRPRLSAAIGGFAVLLAIALIVGSHVTGPGARVSYAIVLFGVQLLGLLAWIMALQPPAAGVTAGVVAATALGADYLAVTGRPSELLPLFWAGLAGFAVAMIAQVILVKDRQHAKDSWRTTLLIVSGTVAYAVLITLVKEPLGAPAILICCTGAGVTLLVARLTDAVFPKPRIALQVPRGATGIVLGAMLGTLASAVLGSYMVLPFDPTKGAVLGLIAAVAAQLIDLAVNFGEAGRRLAGEAPTFWLARHMQGPLGGFALTAVATYLSVHWYLS</sequence>
<evidence type="ECO:0000256" key="2">
    <source>
        <dbReference type="SAM" id="Phobius"/>
    </source>
</evidence>
<comment type="caution">
    <text evidence="3">The sequence shown here is derived from an EMBL/GenBank/DDBJ whole genome shotgun (WGS) entry which is preliminary data.</text>
</comment>
<keyword evidence="4" id="KW-1185">Reference proteome</keyword>
<dbReference type="Proteomes" id="UP000245697">
    <property type="component" value="Unassembled WGS sequence"/>
</dbReference>